<reference evidence="1" key="1">
    <citation type="submission" date="2014-11" db="EMBL/GenBank/DDBJ databases">
        <authorList>
            <person name="Amaro Gonzalez C."/>
        </authorList>
    </citation>
    <scope>NUCLEOTIDE SEQUENCE</scope>
</reference>
<reference evidence="1" key="2">
    <citation type="journal article" date="2015" name="Fish Shellfish Immunol.">
        <title>Early steps in the European eel (Anguilla anguilla)-Vibrio vulnificus interaction in the gills: Role of the RtxA13 toxin.</title>
        <authorList>
            <person name="Callol A."/>
            <person name="Pajuelo D."/>
            <person name="Ebbesson L."/>
            <person name="Teles M."/>
            <person name="MacKenzie S."/>
            <person name="Amaro C."/>
        </authorList>
    </citation>
    <scope>NUCLEOTIDE SEQUENCE</scope>
</reference>
<proteinExistence type="predicted"/>
<accession>A0A0E9Q7K6</accession>
<name>A0A0E9Q7K6_ANGAN</name>
<sequence length="31" mass="3413">MRSTVSKAAVSSDRIRTEEMEDAVTHLVHGV</sequence>
<protein>
    <submittedName>
        <fullName evidence="1">Uncharacterized protein</fullName>
    </submittedName>
</protein>
<evidence type="ECO:0000313" key="1">
    <source>
        <dbReference type="EMBL" id="JAH12517.1"/>
    </source>
</evidence>
<dbReference type="AlphaFoldDB" id="A0A0E9Q7K6"/>
<organism evidence="1">
    <name type="scientific">Anguilla anguilla</name>
    <name type="common">European freshwater eel</name>
    <name type="synonym">Muraena anguilla</name>
    <dbReference type="NCBI Taxonomy" id="7936"/>
    <lineage>
        <taxon>Eukaryota</taxon>
        <taxon>Metazoa</taxon>
        <taxon>Chordata</taxon>
        <taxon>Craniata</taxon>
        <taxon>Vertebrata</taxon>
        <taxon>Euteleostomi</taxon>
        <taxon>Actinopterygii</taxon>
        <taxon>Neopterygii</taxon>
        <taxon>Teleostei</taxon>
        <taxon>Anguilliformes</taxon>
        <taxon>Anguillidae</taxon>
        <taxon>Anguilla</taxon>
    </lineage>
</organism>
<dbReference type="EMBL" id="GBXM01096060">
    <property type="protein sequence ID" value="JAH12517.1"/>
    <property type="molecule type" value="Transcribed_RNA"/>
</dbReference>